<dbReference type="Pfam" id="PF13310">
    <property type="entry name" value="Virulence_RhuM"/>
    <property type="match status" value="1"/>
</dbReference>
<dbReference type="InterPro" id="IPR003812">
    <property type="entry name" value="Fido"/>
</dbReference>
<dbReference type="AlphaFoldDB" id="A0A1G1X5K1"/>
<sequence>MRQETLNNQMVIYQTKSGALELRQDFDKETVWATQAQIAEAFDVNVRTVSEHIQTIYKTRELGKKTTIRNFRIVRTEGDRATTRNIQHYNLDVILSVGYRVNSKKATRFRKWATTILRQYIVDGYTINKSRIATHYQQFLEAVADIKQLLPKGAAIDTESVLELVSMFADTWLSLDAYDKDALITKGTTKKRVILTAEKLKASLLQLKTALIDKGEASELFGAERSAGNVAGIVGNVMQSFDGKDLYGSVEEKAAHLLYFIIKDHPFTDGNKRSGAYAFVWFLNHAKILDTNRLTPPALTALTILVAESNPKDKDKMVHLVLTLLLGYPKNK</sequence>
<dbReference type="SUPFAM" id="SSF140931">
    <property type="entry name" value="Fic-like"/>
    <property type="match status" value="1"/>
</dbReference>
<dbReference type="Gene3D" id="1.20.120.1870">
    <property type="entry name" value="Fic/DOC protein, Fido domain"/>
    <property type="match status" value="1"/>
</dbReference>
<protein>
    <submittedName>
        <fullName evidence="2">Death-on-curing protein</fullName>
    </submittedName>
</protein>
<dbReference type="Proteomes" id="UP000177528">
    <property type="component" value="Unassembled WGS sequence"/>
</dbReference>
<name>A0A1G1X5K1_9BACT</name>
<gene>
    <name evidence="2" type="ORF">A3D99_04355</name>
</gene>
<accession>A0A1G1X5K1</accession>
<dbReference type="PROSITE" id="PS51459">
    <property type="entry name" value="FIDO"/>
    <property type="match status" value="1"/>
</dbReference>
<dbReference type="PANTHER" id="PTHR35810">
    <property type="entry name" value="CYTOPLASMIC PROTEIN-RELATED"/>
    <property type="match status" value="1"/>
</dbReference>
<dbReference type="InterPro" id="IPR036597">
    <property type="entry name" value="Fido-like_dom_sf"/>
</dbReference>
<organism evidence="2 3">
    <name type="scientific">Candidatus Andersenbacteria bacterium RIFCSPHIGHO2_12_FULL_45_11</name>
    <dbReference type="NCBI Taxonomy" id="1797281"/>
    <lineage>
        <taxon>Bacteria</taxon>
        <taxon>Candidatus Anderseniibacteriota</taxon>
    </lineage>
</organism>
<comment type="caution">
    <text evidence="2">The sequence shown here is derived from an EMBL/GenBank/DDBJ whole genome shotgun (WGS) entry which is preliminary data.</text>
</comment>
<proteinExistence type="predicted"/>
<evidence type="ECO:0000259" key="1">
    <source>
        <dbReference type="PROSITE" id="PS51459"/>
    </source>
</evidence>
<dbReference type="InterPro" id="IPR053737">
    <property type="entry name" value="Type_II_TA_Toxin"/>
</dbReference>
<dbReference type="InterPro" id="IPR011204">
    <property type="entry name" value="Virulence_RhuM-like"/>
</dbReference>
<feature type="domain" description="Fido" evidence="1">
    <location>
        <begin position="195"/>
        <end position="323"/>
    </location>
</feature>
<evidence type="ECO:0000313" key="2">
    <source>
        <dbReference type="EMBL" id="OGY35296.1"/>
    </source>
</evidence>
<dbReference type="EMBL" id="MHHR01000001">
    <property type="protein sequence ID" value="OGY35296.1"/>
    <property type="molecule type" value="Genomic_DNA"/>
</dbReference>
<evidence type="ECO:0000313" key="3">
    <source>
        <dbReference type="Proteomes" id="UP000177528"/>
    </source>
</evidence>
<dbReference type="PANTHER" id="PTHR35810:SF1">
    <property type="entry name" value="CYTOPLASMIC PROTEIN"/>
    <property type="match status" value="1"/>
</dbReference>
<dbReference type="Pfam" id="PF02661">
    <property type="entry name" value="Fic"/>
    <property type="match status" value="1"/>
</dbReference>
<reference evidence="2 3" key="1">
    <citation type="journal article" date="2016" name="Nat. Commun.">
        <title>Thousands of microbial genomes shed light on interconnected biogeochemical processes in an aquifer system.</title>
        <authorList>
            <person name="Anantharaman K."/>
            <person name="Brown C.T."/>
            <person name="Hug L.A."/>
            <person name="Sharon I."/>
            <person name="Castelle C.J."/>
            <person name="Probst A.J."/>
            <person name="Thomas B.C."/>
            <person name="Singh A."/>
            <person name="Wilkins M.J."/>
            <person name="Karaoz U."/>
            <person name="Brodie E.L."/>
            <person name="Williams K.H."/>
            <person name="Hubbard S.S."/>
            <person name="Banfield J.F."/>
        </authorList>
    </citation>
    <scope>NUCLEOTIDE SEQUENCE [LARGE SCALE GENOMIC DNA]</scope>
</reference>